<feature type="region of interest" description="Disordered" evidence="9">
    <location>
        <begin position="58"/>
        <end position="175"/>
    </location>
</feature>
<dbReference type="InterPro" id="IPR049730">
    <property type="entry name" value="SNF2/RAD54-like_C"/>
</dbReference>
<feature type="compositionally biased region" description="Basic and acidic residues" evidence="9">
    <location>
        <begin position="164"/>
        <end position="173"/>
    </location>
</feature>
<evidence type="ECO:0000256" key="6">
    <source>
        <dbReference type="ARBA" id="ARBA00022833"/>
    </source>
</evidence>
<keyword evidence="2" id="KW-0547">Nucleotide-binding</keyword>
<dbReference type="SMART" id="SM00184">
    <property type="entry name" value="RING"/>
    <property type="match status" value="1"/>
</dbReference>
<feature type="region of interest" description="Disordered" evidence="9">
    <location>
        <begin position="831"/>
        <end position="908"/>
    </location>
</feature>
<evidence type="ECO:0000256" key="2">
    <source>
        <dbReference type="ARBA" id="ARBA00022741"/>
    </source>
</evidence>
<keyword evidence="5" id="KW-0347">Helicase</keyword>
<dbReference type="SUPFAM" id="SSF46934">
    <property type="entry name" value="UBA-like"/>
    <property type="match status" value="1"/>
</dbReference>
<keyword evidence="4" id="KW-0378">Hydrolase</keyword>
<evidence type="ECO:0000256" key="9">
    <source>
        <dbReference type="SAM" id="MobiDB-lite"/>
    </source>
</evidence>
<keyword evidence="7" id="KW-0067">ATP-binding</keyword>
<dbReference type="Pfam" id="PF13920">
    <property type="entry name" value="zf-C3HC4_3"/>
    <property type="match status" value="1"/>
</dbReference>
<feature type="compositionally biased region" description="Basic and acidic residues" evidence="9">
    <location>
        <begin position="1095"/>
        <end position="1125"/>
    </location>
</feature>
<dbReference type="GO" id="GO:0004386">
    <property type="term" value="F:helicase activity"/>
    <property type="evidence" value="ECO:0007669"/>
    <property type="project" value="UniProtKB-KW"/>
</dbReference>
<feature type="compositionally biased region" description="Basic and acidic residues" evidence="9">
    <location>
        <begin position="135"/>
        <end position="152"/>
    </location>
</feature>
<keyword evidence="12" id="KW-1185">Reference proteome</keyword>
<feature type="compositionally biased region" description="Polar residues" evidence="9">
    <location>
        <begin position="1784"/>
        <end position="1796"/>
    </location>
</feature>
<feature type="domain" description="RING-type" evidence="10">
    <location>
        <begin position="1352"/>
        <end position="1392"/>
    </location>
</feature>
<feature type="compositionally biased region" description="Low complexity" evidence="9">
    <location>
        <begin position="110"/>
        <end position="123"/>
    </location>
</feature>
<dbReference type="InterPro" id="IPR001650">
    <property type="entry name" value="Helicase_C-like"/>
</dbReference>
<dbReference type="GeneID" id="13441668"/>
<dbReference type="eggNOG" id="KOG1002">
    <property type="taxonomic scope" value="Eukaryota"/>
</dbReference>
<dbReference type="PROSITE" id="PS50089">
    <property type="entry name" value="ZF_RING_2"/>
    <property type="match status" value="1"/>
</dbReference>
<dbReference type="PROSITE" id="PS00518">
    <property type="entry name" value="ZF_RING_1"/>
    <property type="match status" value="1"/>
</dbReference>
<dbReference type="Gene3D" id="3.40.50.300">
    <property type="entry name" value="P-loop containing nucleotide triphosphate hydrolases"/>
    <property type="match status" value="1"/>
</dbReference>
<dbReference type="Pfam" id="PF00176">
    <property type="entry name" value="SNF2-rel_dom"/>
    <property type="match status" value="2"/>
</dbReference>
<dbReference type="GO" id="GO:0005524">
    <property type="term" value="F:ATP binding"/>
    <property type="evidence" value="ECO:0007669"/>
    <property type="project" value="UniProtKB-KW"/>
</dbReference>
<dbReference type="OMA" id="DGWWNPQ"/>
<feature type="region of interest" description="Disordered" evidence="9">
    <location>
        <begin position="1095"/>
        <end position="1137"/>
    </location>
</feature>
<feature type="region of interest" description="Disordered" evidence="9">
    <location>
        <begin position="1761"/>
        <end position="1813"/>
    </location>
</feature>
<dbReference type="Gene3D" id="3.30.40.10">
    <property type="entry name" value="Zinc/RING finger domain, C3HC4 (zinc finger)"/>
    <property type="match status" value="1"/>
</dbReference>
<evidence type="ECO:0000313" key="12">
    <source>
        <dbReference type="Proteomes" id="UP000007494"/>
    </source>
</evidence>
<dbReference type="CDD" id="cd16449">
    <property type="entry name" value="RING-HC"/>
    <property type="match status" value="1"/>
</dbReference>
<keyword evidence="6" id="KW-0862">Zinc</keyword>
<dbReference type="InterPro" id="IPR009060">
    <property type="entry name" value="UBA-like_sf"/>
</dbReference>
<feature type="region of interest" description="Disordered" evidence="9">
    <location>
        <begin position="1413"/>
        <end position="1459"/>
    </location>
</feature>
<dbReference type="InParanoid" id="F0VAF0"/>
<organism evidence="11 12">
    <name type="scientific">Neospora caninum (strain Liverpool)</name>
    <dbReference type="NCBI Taxonomy" id="572307"/>
    <lineage>
        <taxon>Eukaryota</taxon>
        <taxon>Sar</taxon>
        <taxon>Alveolata</taxon>
        <taxon>Apicomplexa</taxon>
        <taxon>Conoidasida</taxon>
        <taxon>Coccidia</taxon>
        <taxon>Eucoccidiorida</taxon>
        <taxon>Eimeriorina</taxon>
        <taxon>Sarcocystidae</taxon>
        <taxon>Neospora</taxon>
    </lineage>
</organism>
<dbReference type="GO" id="GO:0006281">
    <property type="term" value="P:DNA repair"/>
    <property type="evidence" value="ECO:0007669"/>
    <property type="project" value="TreeGrafter"/>
</dbReference>
<dbReference type="GO" id="GO:0016787">
    <property type="term" value="F:hydrolase activity"/>
    <property type="evidence" value="ECO:0007669"/>
    <property type="project" value="UniProtKB-KW"/>
</dbReference>
<dbReference type="GO" id="GO:0008270">
    <property type="term" value="F:zinc ion binding"/>
    <property type="evidence" value="ECO:0007669"/>
    <property type="project" value="UniProtKB-KW"/>
</dbReference>
<dbReference type="Proteomes" id="UP000007494">
    <property type="component" value="Chromosome IV"/>
</dbReference>
<dbReference type="InterPro" id="IPR014001">
    <property type="entry name" value="Helicase_ATP-bd"/>
</dbReference>
<feature type="region of interest" description="Disordered" evidence="9">
    <location>
        <begin position="1562"/>
        <end position="1623"/>
    </location>
</feature>
<evidence type="ECO:0000256" key="3">
    <source>
        <dbReference type="ARBA" id="ARBA00022771"/>
    </source>
</evidence>
<dbReference type="InterPro" id="IPR017907">
    <property type="entry name" value="Znf_RING_CS"/>
</dbReference>
<dbReference type="GO" id="GO:0008094">
    <property type="term" value="F:ATP-dependent activity, acting on DNA"/>
    <property type="evidence" value="ECO:0007669"/>
    <property type="project" value="TreeGrafter"/>
</dbReference>
<feature type="compositionally biased region" description="Basic and acidic residues" evidence="9">
    <location>
        <begin position="845"/>
        <end position="863"/>
    </location>
</feature>
<dbReference type="CDD" id="cd18793">
    <property type="entry name" value="SF2_C_SNF"/>
    <property type="match status" value="1"/>
</dbReference>
<proteinExistence type="predicted"/>
<dbReference type="Gene3D" id="1.10.8.10">
    <property type="entry name" value="DNA helicase RuvA subunit, C-terminal domain"/>
    <property type="match status" value="1"/>
</dbReference>
<evidence type="ECO:0000313" key="11">
    <source>
        <dbReference type="EMBL" id="CBZ50639.1"/>
    </source>
</evidence>
<name>F0VAF0_NEOCL</name>
<accession>F0VAF0</accession>
<dbReference type="SMART" id="SM00487">
    <property type="entry name" value="DEXDc"/>
    <property type="match status" value="1"/>
</dbReference>
<dbReference type="InterPro" id="IPR050628">
    <property type="entry name" value="SNF2_RAD54_helicase_TF"/>
</dbReference>
<evidence type="ECO:0000256" key="5">
    <source>
        <dbReference type="ARBA" id="ARBA00022806"/>
    </source>
</evidence>
<feature type="region of interest" description="Disordered" evidence="9">
    <location>
        <begin position="1715"/>
        <end position="1738"/>
    </location>
</feature>
<dbReference type="RefSeq" id="XP_003880672.1">
    <property type="nucleotide sequence ID" value="XM_003880623.1"/>
</dbReference>
<evidence type="ECO:0000256" key="8">
    <source>
        <dbReference type="PROSITE-ProRule" id="PRU00175"/>
    </source>
</evidence>
<dbReference type="SMART" id="SM00490">
    <property type="entry name" value="HELICc"/>
    <property type="match status" value="1"/>
</dbReference>
<feature type="compositionally biased region" description="Polar residues" evidence="9">
    <location>
        <begin position="1437"/>
        <end position="1454"/>
    </location>
</feature>
<sequence>MDPARTAPRRPEKLSRSQKLLVSQVTSLLAASEQTALSLLQTANWDVNAAVDLFFSQRPGPAGSQPAPLVEPARRGSSNRQRREEVPQPFLATPVSRKRQGGSNSVSCTANPASAQAANPSSPILLDDTSDGETPETRTQDTDFDPLSKLDEGGGDPAAVQGRAHTETARERGVAASGRFCRKRHVTEDGVAESGKAQLKEDASRLESRRQWGLAETRFHSGKTAEDVDAQTAPAAVPGCREKESQTISDGPAAKRARPGAEALSWRPRGREVQTAEAEKLLKFLQQKYAWRQQEILRSQSLLSSAGVKADWTTYVGYLTLDATIITAAFTRPLPQPQMRFVGDVRVQLPAARGTFFLPRKAAPKLYRVDPGFDEIREDARKLFAAKKLSGDSGGSARTGKKRTLPALTTLLENLTDASCTLRLLLGEREAGRIQKSLSKELLLLLLLDVIKVHITWVPGAPPAFPLRVGTTVTVAVYVFLTSNLFSLERAKNSVSLDLGGQCSHALATLFQAVRAPMKSRADLVGVLPSAPCPSAAEPAGPGVLTAHRVLDGSASAAGDEDEGGRREEEGHEAEDDSESEDEEALDAGNRLSDLVLGTETALPSCASSSLSAAPPSLRACSASLAPASAPPPACGSVSAGAFASSRGGEVSTRGRLRPSRRVFRTSLRRYQEEGLYWLVSRESRDFDYSAAKKQMDKCKHPDERLAFLPPSWLRLELPSSLPSWLHAPHAASAPSRGSNGGSDRSPFTEKRSGAGGEVLDAREDPFFRWNGDRQNAIRHLFCNFDACAFSLACPTSSKAVTGGILGDAMGLGKTVQLLALVSTDLVPAYDPGGAEGDGAPATGDSRDAQDETEELKGREGPRRRQAAGSRAEAEEKREDERSAGGRATGLSRSTASRQQKPGCEREVCASSSKADECLPLAPPPRPEVIAQHLKPDAEGYYPGGTLIVVPLSLLSQWREEIRTHMQPGVCSVYEYYGAGRNKNPAFLASHTLVLTTYQTLATDFRQAGRRPGLATGCLPSAKASPNAGGASFFSPSSCGDGKEREDRSRNAPGGRNAVASPLHAIFFYRVVLDEGHIIKSAPSSQSQACCAINAERRQETPREGTGKGRRLRDGRNADRPENKKIKQTGAPEERTHGRSHTLCWMAWMLTGTPLQNDVSDAFALVKFLKIRPMGTAAWWNAHVAQPMERGQTAAAISTVRSILLPLMLRRHANSRGEDGKPILPLPPISFHCFSVCLTPFERALYMAFFTRSREEFERLLKAGVVMTNYSHVLLLLLRLRQLCCHPSLVTARSRDLQERILSGSTEDVDRLLGSLIRRKETGDATAEADRASPLFVSSVVQEVREGRVEDCPICLDFPAEPVLLVSCCHTLCHSCAMNLLRRKRNECPICRRKFERNQVMLLPPPALLSGASAEASKTAELDGEEAQRETAGGVAPTSSADEAGKNGSSASKNEQGREKKDEEFFFSTKLKVAIALVAEDVRQGRSCVIFSQWTSMLDTIERGFAEYERQRRSKEANADQAPILPYRRLDGSMTSSQRQAVLSWFAHSKSAANEPAFWAEQEADGGRGGSKSLSSGPRKSQDRDGGPFAGIFQDLRDAKDGARETAEAATRSETADGRALQRQPGGEGRILLCSLKAGNVGLNLTRASRCYLMDGWWNPQVENQAMKRIWRFGQDKPVKVVRFVCVRTVEERLEEIKEFKGWMARGVCEVGSGVDDVDGQGAPSSGRPESFDEDKQRGRLSIDELKRLFRGFETEELAGAEMHDTRRYPGPALEHLGTDEVGSYSTEGSAESATEASPERPDTGGAQQVRMPSRPAALEAAEASMEKSLARAFQFSTELMIGPIHVIITKWKANSMVAWYAARCI</sequence>
<gene>
    <name evidence="11" type="ORF">NCLIV_011070</name>
</gene>
<dbReference type="SUPFAM" id="SSF57850">
    <property type="entry name" value="RING/U-box"/>
    <property type="match status" value="1"/>
</dbReference>
<feature type="region of interest" description="Disordered" evidence="9">
    <location>
        <begin position="555"/>
        <end position="586"/>
    </location>
</feature>
<feature type="region of interest" description="Disordered" evidence="9">
    <location>
        <begin position="1024"/>
        <end position="1056"/>
    </location>
</feature>
<feature type="region of interest" description="Disordered" evidence="9">
    <location>
        <begin position="730"/>
        <end position="756"/>
    </location>
</feature>
<feature type="compositionally biased region" description="Low complexity" evidence="9">
    <location>
        <begin position="831"/>
        <end position="844"/>
    </location>
</feature>
<feature type="compositionally biased region" description="Basic and acidic residues" evidence="9">
    <location>
        <begin position="1595"/>
        <end position="1607"/>
    </location>
</feature>
<dbReference type="PANTHER" id="PTHR45626:SF22">
    <property type="entry name" value="DNA REPAIR PROTEIN RAD5"/>
    <property type="match status" value="1"/>
</dbReference>
<dbReference type="InterPro" id="IPR013083">
    <property type="entry name" value="Znf_RING/FYVE/PHD"/>
</dbReference>
<dbReference type="Pfam" id="PF14555">
    <property type="entry name" value="UBA_4"/>
    <property type="match status" value="1"/>
</dbReference>
<evidence type="ECO:0000256" key="1">
    <source>
        <dbReference type="ARBA" id="ARBA00022723"/>
    </source>
</evidence>
<dbReference type="eggNOG" id="KOG1001">
    <property type="taxonomic scope" value="Eukaryota"/>
</dbReference>
<feature type="compositionally biased region" description="Basic and acidic residues" evidence="9">
    <location>
        <begin position="1041"/>
        <end position="1050"/>
    </location>
</feature>
<evidence type="ECO:0000256" key="7">
    <source>
        <dbReference type="ARBA" id="ARBA00022840"/>
    </source>
</evidence>
<dbReference type="InterPro" id="IPR038718">
    <property type="entry name" value="SNF2-like_sf"/>
</dbReference>
<dbReference type="OrthoDB" id="448448at2759"/>
<evidence type="ECO:0000256" key="4">
    <source>
        <dbReference type="ARBA" id="ARBA00022801"/>
    </source>
</evidence>
<dbReference type="InterPro" id="IPR001841">
    <property type="entry name" value="Znf_RING"/>
</dbReference>
<dbReference type="InterPro" id="IPR000330">
    <property type="entry name" value="SNF2_N"/>
</dbReference>
<dbReference type="VEuPathDB" id="ToxoDB:NCLIV_011070"/>
<dbReference type="SUPFAM" id="SSF52540">
    <property type="entry name" value="P-loop containing nucleoside triphosphate hydrolases"/>
    <property type="match status" value="3"/>
</dbReference>
<reference evidence="12" key="1">
    <citation type="journal article" date="2012" name="PLoS Pathog.">
        <title>Comparative genomics of the apicomplexan parasites Toxoplasma gondii and Neospora caninum: Coccidia differing in host range and transmission strategy.</title>
        <authorList>
            <person name="Reid A.J."/>
            <person name="Vermont S.J."/>
            <person name="Cotton J.A."/>
            <person name="Harris D."/>
            <person name="Hill-Cawthorne G.A."/>
            <person name="Konen-Waisman S."/>
            <person name="Latham S.M."/>
            <person name="Mourier T."/>
            <person name="Norton R."/>
            <person name="Quail M.A."/>
            <person name="Sanders M."/>
            <person name="Shanmugam D."/>
            <person name="Sohal A."/>
            <person name="Wasmuth J.D."/>
            <person name="Brunk B."/>
            <person name="Grigg M.E."/>
            <person name="Howard J.C."/>
            <person name="Parkinson J."/>
            <person name="Roos D.S."/>
            <person name="Trees A.J."/>
            <person name="Berriman M."/>
            <person name="Pain A."/>
            <person name="Wastling J.M."/>
        </authorList>
    </citation>
    <scope>NUCLEOTIDE SEQUENCE [LARGE SCALE GENOMIC DNA]</scope>
    <source>
        <strain evidence="12">Liverpool</strain>
    </source>
</reference>
<feature type="compositionally biased region" description="Basic and acidic residues" evidence="9">
    <location>
        <begin position="872"/>
        <end position="884"/>
    </location>
</feature>
<evidence type="ECO:0000259" key="10">
    <source>
        <dbReference type="PROSITE" id="PS50089"/>
    </source>
</evidence>
<dbReference type="GO" id="GO:0005634">
    <property type="term" value="C:nucleus"/>
    <property type="evidence" value="ECO:0007669"/>
    <property type="project" value="TreeGrafter"/>
</dbReference>
<protein>
    <submittedName>
        <fullName evidence="11">Aar147wp, related</fullName>
    </submittedName>
</protein>
<dbReference type="Gene3D" id="3.40.50.10810">
    <property type="entry name" value="Tandem AAA-ATPase domain"/>
    <property type="match status" value="4"/>
</dbReference>
<feature type="compositionally biased region" description="Acidic residues" evidence="9">
    <location>
        <begin position="571"/>
        <end position="586"/>
    </location>
</feature>
<feature type="region of interest" description="Disordered" evidence="9">
    <location>
        <begin position="236"/>
        <end position="269"/>
    </location>
</feature>
<dbReference type="CDD" id="cd18008">
    <property type="entry name" value="DEXDc_SHPRH-like"/>
    <property type="match status" value="1"/>
</dbReference>
<keyword evidence="3 8" id="KW-0863">Zinc-finger</keyword>
<dbReference type="EMBL" id="FR823384">
    <property type="protein sequence ID" value="CBZ50639.1"/>
    <property type="molecule type" value="Genomic_DNA"/>
</dbReference>
<feature type="compositionally biased region" description="Polar residues" evidence="9">
    <location>
        <begin position="891"/>
        <end position="900"/>
    </location>
</feature>
<dbReference type="PANTHER" id="PTHR45626">
    <property type="entry name" value="TRANSCRIPTION TERMINATION FACTOR 2-RELATED"/>
    <property type="match status" value="1"/>
</dbReference>
<keyword evidence="1" id="KW-0479">Metal-binding</keyword>
<dbReference type="InterPro" id="IPR027417">
    <property type="entry name" value="P-loop_NTPase"/>
</dbReference>
<feature type="compositionally biased region" description="Basic and acidic residues" evidence="9">
    <location>
        <begin position="1418"/>
        <end position="1429"/>
    </location>
</feature>
<dbReference type="Pfam" id="PF00271">
    <property type="entry name" value="Helicase_C"/>
    <property type="match status" value="1"/>
</dbReference>